<dbReference type="GO" id="GO:0008270">
    <property type="term" value="F:zinc ion binding"/>
    <property type="evidence" value="ECO:0007669"/>
    <property type="project" value="InterPro"/>
</dbReference>
<feature type="region of interest" description="Disordered" evidence="6">
    <location>
        <begin position="114"/>
        <end position="239"/>
    </location>
</feature>
<feature type="compositionally biased region" description="Polar residues" evidence="6">
    <location>
        <begin position="218"/>
        <end position="229"/>
    </location>
</feature>
<dbReference type="Pfam" id="PF11951">
    <property type="entry name" value="Fungal_trans_2"/>
    <property type="match status" value="1"/>
</dbReference>
<dbReference type="InterPro" id="IPR021858">
    <property type="entry name" value="Fun_TF"/>
</dbReference>
<proteinExistence type="predicted"/>
<sequence length="750" mass="85340">MEQPFYPPGAPMGAYAADAQAMQFHNPPSYPPYPILLGPVQLPESVAYWHNTPVQQPGMAPPMGAPVSLQKQPAHGATDQKKHKRTRSGCFTCRARRVKCDEARPICERCRKGKRDCVYPSPSAKSGSRARSKSRDHRKSVKDAGSSDEDDGGDVSKLEAIPDDEESPEPPSTTSPTGDTGKARPGLPRRQSSQSLDKRRARKASDTSASSKAKSESPTLPSTPKSVSRSPRVRFQYSDLYQKPQRNISTLTEFTRLREDVRFLLNHHQERLNYHHYFLRKESDDFVRGSIIDLALKYEPLLYAVVGFSAYHHTIHQPNGKLYDFLKYYNRSLSLLRKSLASGEQHGEAMLVTILQLSTFEECIGDWVNLLDHHQAADILMREILTPQSIVTNELHRHIFIWHARFDVVAGLLAGSEAILSREWYTAIEEYDAEQAAQNPYHVQKQLAWVQSRIRVFALDMASLFAKLSREIISMDEFLTQHERLCRALEDMHRTLQPFDTCEHAVRANIYIQHEGPDDVLEPDVPGLFYKGPLWSVNFTWVDVLATELMFKYQSHLVIQQPDGAELQRLALEICRIVETIMRWPEKEVGKVIAFHNCLPITGMFLPRDEKYIMWSRQMLALLEQNGYIYPPKLRAGVAEIWQIPEVNHWWLPDEDTYPDIVKEIRALTEERTTNPRDNIREDIRDMKSLFGKLNLDDGGSQNSSPSVDSSGLVTEASPDQLSNCVQAWQQQNLQLGDKDPPPPTSEGPR</sequence>
<dbReference type="GO" id="GO:0000981">
    <property type="term" value="F:DNA-binding transcription factor activity, RNA polymerase II-specific"/>
    <property type="evidence" value="ECO:0007669"/>
    <property type="project" value="InterPro"/>
</dbReference>
<gene>
    <name evidence="8" type="ORF">T310_0620</name>
</gene>
<keyword evidence="4" id="KW-0804">Transcription</keyword>
<evidence type="ECO:0000256" key="3">
    <source>
        <dbReference type="ARBA" id="ARBA00023125"/>
    </source>
</evidence>
<evidence type="ECO:0000256" key="2">
    <source>
        <dbReference type="ARBA" id="ARBA00023015"/>
    </source>
</evidence>
<dbReference type="PROSITE" id="PS00463">
    <property type="entry name" value="ZN2_CY6_FUNGAL_1"/>
    <property type="match status" value="1"/>
</dbReference>
<evidence type="ECO:0000256" key="5">
    <source>
        <dbReference type="ARBA" id="ARBA00023242"/>
    </source>
</evidence>
<feature type="region of interest" description="Disordered" evidence="6">
    <location>
        <begin position="693"/>
        <end position="750"/>
    </location>
</feature>
<evidence type="ECO:0000256" key="4">
    <source>
        <dbReference type="ARBA" id="ARBA00023163"/>
    </source>
</evidence>
<reference evidence="8 9" key="1">
    <citation type="submission" date="2015-04" db="EMBL/GenBank/DDBJ databases">
        <authorList>
            <person name="Heijne W.H."/>
            <person name="Fedorova N.D."/>
            <person name="Nierman W.C."/>
            <person name="Vollebregt A.W."/>
            <person name="Zhao Z."/>
            <person name="Wu L."/>
            <person name="Kumar M."/>
            <person name="Stam H."/>
            <person name="van den Berg M.A."/>
            <person name="Pel H.J."/>
        </authorList>
    </citation>
    <scope>NUCLEOTIDE SEQUENCE [LARGE SCALE GENOMIC DNA]</scope>
    <source>
        <strain evidence="8 9">CBS 393.64</strain>
    </source>
</reference>
<dbReference type="InterPro" id="IPR036864">
    <property type="entry name" value="Zn2-C6_fun-type_DNA-bd_sf"/>
</dbReference>
<dbReference type="Pfam" id="PF00172">
    <property type="entry name" value="Zn_clus"/>
    <property type="match status" value="1"/>
</dbReference>
<keyword evidence="5" id="KW-0539">Nucleus</keyword>
<feature type="compositionally biased region" description="Polar residues" evidence="6">
    <location>
        <begin position="700"/>
        <end position="735"/>
    </location>
</feature>
<dbReference type="PANTHER" id="PTHR37534:SF10">
    <property type="entry name" value="ZN(II)2CYS6 TRANSCRIPTION FACTOR (EUROFUNG)"/>
    <property type="match status" value="1"/>
</dbReference>
<dbReference type="InterPro" id="IPR001138">
    <property type="entry name" value="Zn2Cys6_DnaBD"/>
</dbReference>
<dbReference type="PROSITE" id="PS50048">
    <property type="entry name" value="ZN2_CY6_FUNGAL_2"/>
    <property type="match status" value="1"/>
</dbReference>
<evidence type="ECO:0000313" key="8">
    <source>
        <dbReference type="EMBL" id="KKA25372.1"/>
    </source>
</evidence>
<dbReference type="SUPFAM" id="SSF57701">
    <property type="entry name" value="Zn2/Cys6 DNA-binding domain"/>
    <property type="match status" value="1"/>
</dbReference>
<comment type="subcellular location">
    <subcellularLocation>
        <location evidence="1">Nucleus</location>
    </subcellularLocation>
</comment>
<dbReference type="CDD" id="cd00067">
    <property type="entry name" value="GAL4"/>
    <property type="match status" value="1"/>
</dbReference>
<name>A0A0F4Z4C9_RASE3</name>
<dbReference type="STRING" id="1408163.A0A0F4Z4C9"/>
<protein>
    <submittedName>
        <fullName evidence="8">C6 finger domain protein</fullName>
    </submittedName>
</protein>
<evidence type="ECO:0000256" key="1">
    <source>
        <dbReference type="ARBA" id="ARBA00004123"/>
    </source>
</evidence>
<evidence type="ECO:0000259" key="7">
    <source>
        <dbReference type="PROSITE" id="PS50048"/>
    </source>
</evidence>
<dbReference type="Gene3D" id="4.10.240.10">
    <property type="entry name" value="Zn(2)-C6 fungal-type DNA-binding domain"/>
    <property type="match status" value="1"/>
</dbReference>
<keyword evidence="3" id="KW-0238">DNA-binding</keyword>
<organism evidence="8 9">
    <name type="scientific">Rasamsonia emersonii (strain ATCC 16479 / CBS 393.64 / IMI 116815)</name>
    <dbReference type="NCBI Taxonomy" id="1408163"/>
    <lineage>
        <taxon>Eukaryota</taxon>
        <taxon>Fungi</taxon>
        <taxon>Dikarya</taxon>
        <taxon>Ascomycota</taxon>
        <taxon>Pezizomycotina</taxon>
        <taxon>Eurotiomycetes</taxon>
        <taxon>Eurotiomycetidae</taxon>
        <taxon>Eurotiales</taxon>
        <taxon>Trichocomaceae</taxon>
        <taxon>Rasamsonia</taxon>
    </lineage>
</organism>
<dbReference type="GeneID" id="25312674"/>
<dbReference type="GO" id="GO:0000976">
    <property type="term" value="F:transcription cis-regulatory region binding"/>
    <property type="evidence" value="ECO:0007669"/>
    <property type="project" value="TreeGrafter"/>
</dbReference>
<keyword evidence="2" id="KW-0805">Transcription regulation</keyword>
<dbReference type="SMART" id="SM00066">
    <property type="entry name" value="GAL4"/>
    <property type="match status" value="1"/>
</dbReference>
<dbReference type="EMBL" id="LASV01000024">
    <property type="protein sequence ID" value="KKA25372.1"/>
    <property type="molecule type" value="Genomic_DNA"/>
</dbReference>
<dbReference type="Proteomes" id="UP000053958">
    <property type="component" value="Unassembled WGS sequence"/>
</dbReference>
<dbReference type="GO" id="GO:0045944">
    <property type="term" value="P:positive regulation of transcription by RNA polymerase II"/>
    <property type="evidence" value="ECO:0007669"/>
    <property type="project" value="TreeGrafter"/>
</dbReference>
<dbReference type="AlphaFoldDB" id="A0A0F4Z4C9"/>
<dbReference type="PANTHER" id="PTHR37534">
    <property type="entry name" value="TRANSCRIPTIONAL ACTIVATOR PROTEIN UGA3"/>
    <property type="match status" value="1"/>
</dbReference>
<dbReference type="RefSeq" id="XP_013331984.1">
    <property type="nucleotide sequence ID" value="XM_013476530.1"/>
</dbReference>
<evidence type="ECO:0000313" key="9">
    <source>
        <dbReference type="Proteomes" id="UP000053958"/>
    </source>
</evidence>
<keyword evidence="9" id="KW-1185">Reference proteome</keyword>
<feature type="region of interest" description="Disordered" evidence="6">
    <location>
        <begin position="58"/>
        <end position="88"/>
    </location>
</feature>
<evidence type="ECO:0000256" key="6">
    <source>
        <dbReference type="SAM" id="MobiDB-lite"/>
    </source>
</evidence>
<feature type="domain" description="Zn(2)-C6 fungal-type" evidence="7">
    <location>
        <begin position="89"/>
        <end position="119"/>
    </location>
</feature>
<comment type="caution">
    <text evidence="8">The sequence shown here is derived from an EMBL/GenBank/DDBJ whole genome shotgun (WGS) entry which is preliminary data.</text>
</comment>
<dbReference type="GO" id="GO:0005634">
    <property type="term" value="C:nucleus"/>
    <property type="evidence" value="ECO:0007669"/>
    <property type="project" value="UniProtKB-SubCell"/>
</dbReference>
<accession>A0A0F4Z4C9</accession>
<dbReference type="OrthoDB" id="5278208at2759"/>
<feature type="compositionally biased region" description="Basic residues" evidence="6">
    <location>
        <begin position="128"/>
        <end position="140"/>
    </location>
</feature>